<evidence type="ECO:0000256" key="5">
    <source>
        <dbReference type="SAM" id="MobiDB-lite"/>
    </source>
</evidence>
<evidence type="ECO:0000313" key="8">
    <source>
        <dbReference type="EMBL" id="MET3652483.1"/>
    </source>
</evidence>
<organism evidence="8 9">
    <name type="scientific">Dyella japonica</name>
    <dbReference type="NCBI Taxonomy" id="231455"/>
    <lineage>
        <taxon>Bacteria</taxon>
        <taxon>Pseudomonadati</taxon>
        <taxon>Pseudomonadota</taxon>
        <taxon>Gammaproteobacteria</taxon>
        <taxon>Lysobacterales</taxon>
        <taxon>Rhodanobacteraceae</taxon>
        <taxon>Dyella</taxon>
    </lineage>
</organism>
<dbReference type="InterPro" id="IPR054612">
    <property type="entry name" value="Phage_capsid-like_C"/>
</dbReference>
<dbReference type="SUPFAM" id="SSF56563">
    <property type="entry name" value="Major capsid protein gp5"/>
    <property type="match status" value="1"/>
</dbReference>
<keyword evidence="2" id="KW-1188">Viral release from host cell</keyword>
<dbReference type="Pfam" id="PF04586">
    <property type="entry name" value="Peptidase_S78"/>
    <property type="match status" value="1"/>
</dbReference>
<dbReference type="Gene3D" id="3.30.2400.10">
    <property type="entry name" value="Major capsid protein gp5"/>
    <property type="match status" value="1"/>
</dbReference>
<comment type="subcellular location">
    <subcellularLocation>
        <location evidence="1">Virion</location>
    </subcellularLocation>
</comment>
<evidence type="ECO:0000256" key="3">
    <source>
        <dbReference type="ARBA" id="ARBA00022670"/>
    </source>
</evidence>
<keyword evidence="3" id="KW-0645">Protease</keyword>
<evidence type="ECO:0000259" key="7">
    <source>
        <dbReference type="Pfam" id="PF05065"/>
    </source>
</evidence>
<dbReference type="Proteomes" id="UP001549184">
    <property type="component" value="Unassembled WGS sequence"/>
</dbReference>
<accession>A0ABV2JUG4</accession>
<evidence type="ECO:0000313" key="9">
    <source>
        <dbReference type="Proteomes" id="UP001549184"/>
    </source>
</evidence>
<proteinExistence type="predicted"/>
<protein>
    <submittedName>
        <fullName evidence="8">HK97 family phage major capsid protein</fullName>
    </submittedName>
</protein>
<evidence type="ECO:0000256" key="2">
    <source>
        <dbReference type="ARBA" id="ARBA00022612"/>
    </source>
</evidence>
<reference evidence="8 9" key="1">
    <citation type="submission" date="2024-06" db="EMBL/GenBank/DDBJ databases">
        <title>Sorghum-associated microbial communities from plants grown in Nebraska, USA.</title>
        <authorList>
            <person name="Schachtman D."/>
        </authorList>
    </citation>
    <scope>NUCLEOTIDE SEQUENCE [LARGE SCALE GENOMIC DNA]</scope>
    <source>
        <strain evidence="8 9">1073</strain>
    </source>
</reference>
<dbReference type="Pfam" id="PF05065">
    <property type="entry name" value="Phage_capsid"/>
    <property type="match status" value="1"/>
</dbReference>
<keyword evidence="4" id="KW-0378">Hydrolase</keyword>
<dbReference type="InterPro" id="IPR054613">
    <property type="entry name" value="Peptidase_S78_dom"/>
</dbReference>
<evidence type="ECO:0000256" key="1">
    <source>
        <dbReference type="ARBA" id="ARBA00004328"/>
    </source>
</evidence>
<name>A0ABV2JUG4_9GAMM</name>
<dbReference type="NCBIfam" id="TIGR01554">
    <property type="entry name" value="major_cap_HK97"/>
    <property type="match status" value="1"/>
</dbReference>
<evidence type="ECO:0000256" key="4">
    <source>
        <dbReference type="ARBA" id="ARBA00022801"/>
    </source>
</evidence>
<dbReference type="EMBL" id="JBEPMU010000003">
    <property type="protein sequence ID" value="MET3652483.1"/>
    <property type="molecule type" value="Genomic_DNA"/>
</dbReference>
<keyword evidence="9" id="KW-1185">Reference proteome</keyword>
<comment type="caution">
    <text evidence="8">The sequence shown here is derived from an EMBL/GenBank/DDBJ whole genome shotgun (WGS) entry which is preliminary data.</text>
</comment>
<dbReference type="RefSeq" id="WP_354013893.1">
    <property type="nucleotide sequence ID" value="NZ_JBEPMU010000003.1"/>
</dbReference>
<sequence>MPPIPEQLAPGAKGERFLRIDAKRDAVDDQARTVTLAFASETPVENWWGNEILDVQARSMRPDRLNSGGALLMDHNTRDQVGVIESVQIGQDKVARAVVRFGKSARASEVFQDVVDGIRQNVSVGYLIHEARLESESDGVGTYRVTDWEPYEISLVSVPADASVGVGRSAHPASRNIPENRMPPENNSTTIDTTQIQADAQRTGVATERQRIADITAGADQLIGRYPGVREIASEAIRSGWTMDAFRSKALEHVTSQPQPTADIGMSRQDIQQYSFIRALNALANPQDRQAQEYAAFEMEASNAAAAKQGRGVRGLLVPIDVLKHGLRADNVVKGTAAQGGNLVATNLLTANFIDLLRNSMVLNRLGAQFLTGLVGDIAIPRQTGGASFFWVGESGSATQSGQTFDQVPMSPKSGMARTQISRKMLLQSSLDVESFVRNDLARTVGLGIQLAAINGSGVAPNPLGILNVAGIGSQVGGANGAAPTWANIVGLETAVAVANADVGTLGYLTNAAMRGKLKTTQKFAGANGDGIWGDGNTPLNGYQAAVTNAVPSNGTKGTGTNLSSIIFGNFADLIVGMWGGLELQVDPFSQGDTGSVVVRAFQDVDVAVRHKESFAAMTDAVTL</sequence>
<evidence type="ECO:0000259" key="6">
    <source>
        <dbReference type="Pfam" id="PF04586"/>
    </source>
</evidence>
<dbReference type="InterPro" id="IPR024455">
    <property type="entry name" value="Phage_capsid"/>
</dbReference>
<gene>
    <name evidence="8" type="ORF">ABIC75_002215</name>
</gene>
<feature type="domain" description="Prohead serine protease" evidence="6">
    <location>
        <begin position="71"/>
        <end position="162"/>
    </location>
</feature>
<feature type="region of interest" description="Disordered" evidence="5">
    <location>
        <begin position="165"/>
        <end position="190"/>
    </location>
</feature>
<feature type="domain" description="Phage capsid-like C-terminal" evidence="7">
    <location>
        <begin position="340"/>
        <end position="619"/>
    </location>
</feature>